<name>A0AAN9KQ36_CANGL</name>
<accession>A0AAN9KQ36</accession>
<dbReference type="GO" id="GO:0061630">
    <property type="term" value="F:ubiquitin protein ligase activity"/>
    <property type="evidence" value="ECO:0007669"/>
    <property type="project" value="UniProtKB-EC"/>
</dbReference>
<dbReference type="SMART" id="SM00184">
    <property type="entry name" value="RING"/>
    <property type="match status" value="1"/>
</dbReference>
<comment type="caution">
    <text evidence="9">The sequence shown here is derived from an EMBL/GenBank/DDBJ whole genome shotgun (WGS) entry which is preliminary data.</text>
</comment>
<evidence type="ECO:0000256" key="5">
    <source>
        <dbReference type="ARBA" id="ARBA00022833"/>
    </source>
</evidence>
<dbReference type="SUPFAM" id="SSF57850">
    <property type="entry name" value="RING/U-box"/>
    <property type="match status" value="1"/>
</dbReference>
<dbReference type="Gene3D" id="3.30.40.10">
    <property type="entry name" value="Zinc/RING finger domain, C3HC4 (zinc finger)"/>
    <property type="match status" value="1"/>
</dbReference>
<keyword evidence="4 6" id="KW-0863">Zinc-finger</keyword>
<dbReference type="PROSITE" id="PS50089">
    <property type="entry name" value="ZF_RING_2"/>
    <property type="match status" value="1"/>
</dbReference>
<dbReference type="AlphaFoldDB" id="A0AAN9KQ36"/>
<keyword evidence="5" id="KW-0862">Zinc</keyword>
<evidence type="ECO:0000256" key="4">
    <source>
        <dbReference type="ARBA" id="ARBA00022771"/>
    </source>
</evidence>
<proteinExistence type="predicted"/>
<dbReference type="EMBL" id="JAYMYQ010000007">
    <property type="protein sequence ID" value="KAK7321031.1"/>
    <property type="molecule type" value="Genomic_DNA"/>
</dbReference>
<dbReference type="GO" id="GO:0008270">
    <property type="term" value="F:zinc ion binding"/>
    <property type="evidence" value="ECO:0007669"/>
    <property type="project" value="UniProtKB-KW"/>
</dbReference>
<dbReference type="GO" id="GO:0016567">
    <property type="term" value="P:protein ubiquitination"/>
    <property type="evidence" value="ECO:0007669"/>
    <property type="project" value="TreeGrafter"/>
</dbReference>
<dbReference type="InterPro" id="IPR013083">
    <property type="entry name" value="Znf_RING/FYVE/PHD"/>
</dbReference>
<feature type="region of interest" description="Disordered" evidence="7">
    <location>
        <begin position="251"/>
        <end position="295"/>
    </location>
</feature>
<feature type="compositionally biased region" description="Pro residues" evidence="7">
    <location>
        <begin position="54"/>
        <end position="65"/>
    </location>
</feature>
<evidence type="ECO:0000256" key="3">
    <source>
        <dbReference type="ARBA" id="ARBA00022723"/>
    </source>
</evidence>
<feature type="compositionally biased region" description="Polar residues" evidence="7">
    <location>
        <begin position="286"/>
        <end position="295"/>
    </location>
</feature>
<evidence type="ECO:0000256" key="6">
    <source>
        <dbReference type="PROSITE-ProRule" id="PRU00175"/>
    </source>
</evidence>
<evidence type="ECO:0000313" key="10">
    <source>
        <dbReference type="Proteomes" id="UP001367508"/>
    </source>
</evidence>
<reference evidence="9 10" key="1">
    <citation type="submission" date="2024-01" db="EMBL/GenBank/DDBJ databases">
        <title>The genomes of 5 underutilized Papilionoideae crops provide insights into root nodulation and disease resistanc.</title>
        <authorList>
            <person name="Jiang F."/>
        </authorList>
    </citation>
    <scope>NUCLEOTIDE SEQUENCE [LARGE SCALE GENOMIC DNA]</scope>
    <source>
        <strain evidence="9">LVBAO_FW01</strain>
        <tissue evidence="9">Leaves</tissue>
    </source>
</reference>
<evidence type="ECO:0000256" key="2">
    <source>
        <dbReference type="ARBA" id="ARBA00012483"/>
    </source>
</evidence>
<keyword evidence="10" id="KW-1185">Reference proteome</keyword>
<comment type="catalytic activity">
    <reaction evidence="1">
        <text>S-ubiquitinyl-[E2 ubiquitin-conjugating enzyme]-L-cysteine + [acceptor protein]-L-lysine = [E2 ubiquitin-conjugating enzyme]-L-cysteine + N(6)-ubiquitinyl-[acceptor protein]-L-lysine.</text>
        <dbReference type="EC" id="2.3.2.27"/>
    </reaction>
</comment>
<dbReference type="GO" id="GO:0005737">
    <property type="term" value="C:cytoplasm"/>
    <property type="evidence" value="ECO:0007669"/>
    <property type="project" value="TreeGrafter"/>
</dbReference>
<feature type="compositionally biased region" description="Pro residues" evidence="7">
    <location>
        <begin position="72"/>
        <end position="88"/>
    </location>
</feature>
<dbReference type="Pfam" id="PF13639">
    <property type="entry name" value="zf-RING_2"/>
    <property type="match status" value="1"/>
</dbReference>
<dbReference type="PANTHER" id="PTHR15710:SF196">
    <property type="entry name" value="F6A14.12 PROTEIN-RELATED"/>
    <property type="match status" value="1"/>
</dbReference>
<dbReference type="PANTHER" id="PTHR15710">
    <property type="entry name" value="E3 UBIQUITIN-PROTEIN LIGASE PRAJA"/>
    <property type="match status" value="1"/>
</dbReference>
<keyword evidence="3" id="KW-0479">Metal-binding</keyword>
<dbReference type="EC" id="2.3.2.27" evidence="2"/>
<feature type="compositionally biased region" description="Acidic residues" evidence="7">
    <location>
        <begin position="261"/>
        <end position="279"/>
    </location>
</feature>
<protein>
    <recommendedName>
        <fullName evidence="2">RING-type E3 ubiquitin transferase</fullName>
        <ecNumber evidence="2">2.3.2.27</ecNumber>
    </recommendedName>
</protein>
<sequence length="295" mass="33091">MPVNRGQGQTTRWYQLCFVPTSGDSSDDSDIESIILPPNTPTPTSTWQELSPFLPSPSPPPPNPEPQIDWRFPPPPPPPPPPFPPSPSLTPMQAWATAFDIELRHDRYQQFQPQPQNPSDVFESDHQSECVEVPVDVINAIRRVRISEPDEIEKLSHSHCPICMEEFKVGDRACRLPCNHTYRSECIIRWLNNNKTCPVCRLQLNDWEDQSCSYSIGDHSLDSEPEIPQLQPIQTNLVWTWEMFYPPSPGISVTQNGAGDNSDDADYDSACDELDDSREDGDVIGASNSAPASLI</sequence>
<evidence type="ECO:0000313" key="9">
    <source>
        <dbReference type="EMBL" id="KAK7321031.1"/>
    </source>
</evidence>
<evidence type="ECO:0000256" key="1">
    <source>
        <dbReference type="ARBA" id="ARBA00000900"/>
    </source>
</evidence>
<feature type="domain" description="RING-type" evidence="8">
    <location>
        <begin position="160"/>
        <end position="201"/>
    </location>
</feature>
<organism evidence="9 10">
    <name type="scientific">Canavalia gladiata</name>
    <name type="common">Sword bean</name>
    <name type="synonym">Dolichos gladiatus</name>
    <dbReference type="NCBI Taxonomy" id="3824"/>
    <lineage>
        <taxon>Eukaryota</taxon>
        <taxon>Viridiplantae</taxon>
        <taxon>Streptophyta</taxon>
        <taxon>Embryophyta</taxon>
        <taxon>Tracheophyta</taxon>
        <taxon>Spermatophyta</taxon>
        <taxon>Magnoliopsida</taxon>
        <taxon>eudicotyledons</taxon>
        <taxon>Gunneridae</taxon>
        <taxon>Pentapetalae</taxon>
        <taxon>rosids</taxon>
        <taxon>fabids</taxon>
        <taxon>Fabales</taxon>
        <taxon>Fabaceae</taxon>
        <taxon>Papilionoideae</taxon>
        <taxon>50 kb inversion clade</taxon>
        <taxon>NPAAA clade</taxon>
        <taxon>indigoferoid/millettioid clade</taxon>
        <taxon>Phaseoleae</taxon>
        <taxon>Canavalia</taxon>
    </lineage>
</organism>
<feature type="region of interest" description="Disordered" evidence="7">
    <location>
        <begin position="20"/>
        <end position="91"/>
    </location>
</feature>
<dbReference type="InterPro" id="IPR001841">
    <property type="entry name" value="Znf_RING"/>
</dbReference>
<gene>
    <name evidence="9" type="ORF">VNO77_31133</name>
</gene>
<evidence type="ECO:0000259" key="8">
    <source>
        <dbReference type="PROSITE" id="PS50089"/>
    </source>
</evidence>
<evidence type="ECO:0000256" key="7">
    <source>
        <dbReference type="SAM" id="MobiDB-lite"/>
    </source>
</evidence>
<dbReference type="Proteomes" id="UP001367508">
    <property type="component" value="Unassembled WGS sequence"/>
</dbReference>